<dbReference type="NCBIfam" id="NF045758">
    <property type="entry name" value="YlxM"/>
    <property type="match status" value="1"/>
</dbReference>
<evidence type="ECO:0000313" key="5">
    <source>
        <dbReference type="Proteomes" id="UP000283295"/>
    </source>
</evidence>
<proteinExistence type="inferred from homology"/>
<dbReference type="SUPFAM" id="SSF88659">
    <property type="entry name" value="Sigma3 and sigma4 domains of RNA polymerase sigma factors"/>
    <property type="match status" value="1"/>
</dbReference>
<dbReference type="Pfam" id="PF04297">
    <property type="entry name" value="UPF0122"/>
    <property type="match status" value="1"/>
</dbReference>
<protein>
    <recommendedName>
        <fullName evidence="3">UPF0122 protein DWX94_09895</fullName>
    </recommendedName>
</protein>
<gene>
    <name evidence="4" type="ORF">DWX94_09895</name>
</gene>
<dbReference type="EMBL" id="QRVK01000026">
    <property type="protein sequence ID" value="RGS40660.1"/>
    <property type="molecule type" value="Genomic_DNA"/>
</dbReference>
<evidence type="ECO:0000256" key="3">
    <source>
        <dbReference type="HAMAP-Rule" id="MF_00245"/>
    </source>
</evidence>
<name>A0A412IQG3_9FIRM</name>
<dbReference type="InterPro" id="IPR036388">
    <property type="entry name" value="WH-like_DNA-bd_sf"/>
</dbReference>
<dbReference type="GO" id="GO:0003677">
    <property type="term" value="F:DNA binding"/>
    <property type="evidence" value="ECO:0007669"/>
    <property type="project" value="UniProtKB-KW"/>
</dbReference>
<dbReference type="InterPro" id="IPR007394">
    <property type="entry name" value="UPF0122"/>
</dbReference>
<comment type="caution">
    <text evidence="4">The sequence shown here is derived from an EMBL/GenBank/DDBJ whole genome shotgun (WGS) entry which is preliminary data.</text>
</comment>
<keyword evidence="4" id="KW-0238">DNA-binding</keyword>
<comment type="function">
    <text evidence="2 3">Might take part in the signal recognition particle (SRP) pathway. This is inferred from the conservation of its genetic proximity to ftsY/ffh. May be a regulatory protein.</text>
</comment>
<dbReference type="Gene3D" id="1.10.10.10">
    <property type="entry name" value="Winged helix-like DNA-binding domain superfamily/Winged helix DNA-binding domain"/>
    <property type="match status" value="1"/>
</dbReference>
<comment type="similarity">
    <text evidence="1 3">Belongs to the UPF0122 family.</text>
</comment>
<accession>A0A412IQG3</accession>
<dbReference type="AlphaFoldDB" id="A0A412IQG3"/>
<dbReference type="GeneID" id="92832028"/>
<dbReference type="PANTHER" id="PTHR40083">
    <property type="entry name" value="UPF0122 PROTEIN CBO2450/CLC_2298"/>
    <property type="match status" value="1"/>
</dbReference>
<dbReference type="InterPro" id="IPR054831">
    <property type="entry name" value="UPF0122_fam_protein"/>
</dbReference>
<evidence type="ECO:0000256" key="1">
    <source>
        <dbReference type="ARBA" id="ARBA00008720"/>
    </source>
</evidence>
<evidence type="ECO:0000313" key="4">
    <source>
        <dbReference type="EMBL" id="RGS40660.1"/>
    </source>
</evidence>
<dbReference type="OrthoDB" id="6392at2"/>
<dbReference type="InterPro" id="IPR013324">
    <property type="entry name" value="RNA_pol_sigma_r3/r4-like"/>
</dbReference>
<dbReference type="Proteomes" id="UP000283295">
    <property type="component" value="Unassembled WGS sequence"/>
</dbReference>
<reference evidence="4 5" key="1">
    <citation type="submission" date="2018-08" db="EMBL/GenBank/DDBJ databases">
        <title>A genome reference for cultivated species of the human gut microbiota.</title>
        <authorList>
            <person name="Zou Y."/>
            <person name="Xue W."/>
            <person name="Luo G."/>
        </authorList>
    </citation>
    <scope>NUCLEOTIDE SEQUENCE [LARGE SCALE GENOMIC DNA]</scope>
    <source>
        <strain evidence="4 5">AF22-21</strain>
    </source>
</reference>
<dbReference type="PANTHER" id="PTHR40083:SF1">
    <property type="entry name" value="UPF0122 PROTEIN YLXM"/>
    <property type="match status" value="1"/>
</dbReference>
<dbReference type="HAMAP" id="MF_00245">
    <property type="entry name" value="UPF0122"/>
    <property type="match status" value="1"/>
</dbReference>
<sequence>MEKIVRQSMLYDFYGELLTEHQKSVYEDVVNNDMSYSEIARLNNISRQGVYDMVRRCDKILEEYEEKLMLVHKFMKAQEQVQKIKECADELKAINSDERLAGRIEDIVNYSDKILEDF</sequence>
<evidence type="ECO:0000256" key="2">
    <source>
        <dbReference type="ARBA" id="ARBA00024764"/>
    </source>
</evidence>
<organism evidence="4 5">
    <name type="scientific">Coprococcus eutactus</name>
    <dbReference type="NCBI Taxonomy" id="33043"/>
    <lineage>
        <taxon>Bacteria</taxon>
        <taxon>Bacillati</taxon>
        <taxon>Bacillota</taxon>
        <taxon>Clostridia</taxon>
        <taxon>Lachnospirales</taxon>
        <taxon>Lachnospiraceae</taxon>
        <taxon>Coprococcus</taxon>
    </lineage>
</organism>
<dbReference type="RefSeq" id="WP_044998003.1">
    <property type="nucleotide sequence ID" value="NZ_CABIWG010000001.1"/>
</dbReference>